<feature type="domain" description="CN hydrolase" evidence="2">
    <location>
        <begin position="4"/>
        <end position="271"/>
    </location>
</feature>
<dbReference type="GO" id="GO:0051410">
    <property type="term" value="P:detoxification of nitrogen compound"/>
    <property type="evidence" value="ECO:0007669"/>
    <property type="project" value="TreeGrafter"/>
</dbReference>
<dbReference type="InterPro" id="IPR044149">
    <property type="entry name" value="Nitrilases_CHs"/>
</dbReference>
<dbReference type="PANTHER" id="PTHR46044:SF1">
    <property type="entry name" value="CN HYDROLASE DOMAIN-CONTAINING PROTEIN"/>
    <property type="match status" value="1"/>
</dbReference>
<protein>
    <submittedName>
        <fullName evidence="3">Nitrilase</fullName>
    </submittedName>
</protein>
<dbReference type="Gene3D" id="3.60.110.10">
    <property type="entry name" value="Carbon-nitrogen hydrolase"/>
    <property type="match status" value="1"/>
</dbReference>
<organism evidence="3">
    <name type="scientific">Thermorudis sp</name>
    <dbReference type="NCBI Taxonomy" id="1969470"/>
    <lineage>
        <taxon>Bacteria</taxon>
        <taxon>Pseudomonadati</taxon>
        <taxon>Thermomicrobiota</taxon>
        <taxon>Thermomicrobia</taxon>
        <taxon>Thermomicrobia incertae sedis</taxon>
        <taxon>Thermorudis</taxon>
    </lineage>
</organism>
<dbReference type="InterPro" id="IPR000132">
    <property type="entry name" value="Nitrilase/CN_hydratase_CS"/>
</dbReference>
<evidence type="ECO:0000256" key="1">
    <source>
        <dbReference type="ARBA" id="ARBA00008129"/>
    </source>
</evidence>
<dbReference type="InterPro" id="IPR003010">
    <property type="entry name" value="C-N_Hydrolase"/>
</dbReference>
<proteinExistence type="inferred from homology"/>
<sequence length="335" mass="36845">MTVVRAAVVQAAPIAFDIEGTLGKAQRLLDESASSGARLVVFPEAFLTCYPRGITFGATIGERTREGRELFRRYWASSIDVPGPVTERLGEMAHEYGVYLVIGVVERDGGTLYCTVLFFDPSGALMGKHRKVMPTAAERLVWGFGDGSTLPVFETEIGRLGAVICWENYMPLLRMAMYQKGIQLYCAPTADARDTWIASMRHIACEGRCFVLAANQFARRRDYPEDYPMERATDPDSVLCRGGSLIVSPLGEILAGPAFDGETILVADLDLGEIIRGKYDFDVVGHYARPDIFRLYVDESPKPPVVFTGRSSAESALGEAPRAELIEAVQADRRS</sequence>
<name>A0A7C3AR04_9BACT</name>
<comment type="similarity">
    <text evidence="1">Belongs to the carbon-nitrogen hydrolase superfamily. Nitrilase family.</text>
</comment>
<accession>A0A7C3AR04</accession>
<dbReference type="InterPro" id="IPR036526">
    <property type="entry name" value="C-N_Hydrolase_sf"/>
</dbReference>
<dbReference type="FunFam" id="3.60.110.10:FF:000016">
    <property type="entry name" value="Nitrilase blr3397"/>
    <property type="match status" value="1"/>
</dbReference>
<dbReference type="Pfam" id="PF00795">
    <property type="entry name" value="CN_hydrolase"/>
    <property type="match status" value="1"/>
</dbReference>
<dbReference type="SUPFAM" id="SSF56317">
    <property type="entry name" value="Carbon-nitrogen hydrolase"/>
    <property type="match status" value="1"/>
</dbReference>
<evidence type="ECO:0000313" key="3">
    <source>
        <dbReference type="EMBL" id="HEX70002.1"/>
    </source>
</evidence>
<gene>
    <name evidence="3" type="ORF">ENP13_01990</name>
</gene>
<dbReference type="PROSITE" id="PS00921">
    <property type="entry name" value="NITRIL_CHT_2"/>
    <property type="match status" value="1"/>
</dbReference>
<dbReference type="EMBL" id="DSID01000157">
    <property type="protein sequence ID" value="HEX70002.1"/>
    <property type="molecule type" value="Genomic_DNA"/>
</dbReference>
<comment type="caution">
    <text evidence="3">The sequence shown here is derived from an EMBL/GenBank/DDBJ whole genome shotgun (WGS) entry which is preliminary data.</text>
</comment>
<evidence type="ECO:0000259" key="2">
    <source>
        <dbReference type="PROSITE" id="PS50263"/>
    </source>
</evidence>
<dbReference type="AlphaFoldDB" id="A0A7C3AR04"/>
<reference evidence="3" key="1">
    <citation type="journal article" date="2020" name="mSystems">
        <title>Genome- and Community-Level Interaction Insights into Carbon Utilization and Element Cycling Functions of Hydrothermarchaeota in Hydrothermal Sediment.</title>
        <authorList>
            <person name="Zhou Z."/>
            <person name="Liu Y."/>
            <person name="Xu W."/>
            <person name="Pan J."/>
            <person name="Luo Z.H."/>
            <person name="Li M."/>
        </authorList>
    </citation>
    <scope>NUCLEOTIDE SEQUENCE [LARGE SCALE GENOMIC DNA]</scope>
    <source>
        <strain evidence="3">SpSt-192</strain>
    </source>
</reference>
<dbReference type="GO" id="GO:0000257">
    <property type="term" value="F:nitrilase activity"/>
    <property type="evidence" value="ECO:0007669"/>
    <property type="project" value="UniProtKB-ARBA"/>
</dbReference>
<dbReference type="PROSITE" id="PS50263">
    <property type="entry name" value="CN_HYDROLASE"/>
    <property type="match status" value="1"/>
</dbReference>
<dbReference type="PANTHER" id="PTHR46044">
    <property type="entry name" value="NITRILASE"/>
    <property type="match status" value="1"/>
</dbReference>
<dbReference type="CDD" id="cd07564">
    <property type="entry name" value="nitrilases_CHs"/>
    <property type="match status" value="1"/>
</dbReference>
<dbReference type="GO" id="GO:0018822">
    <property type="term" value="F:nitrile hydratase activity"/>
    <property type="evidence" value="ECO:0007669"/>
    <property type="project" value="TreeGrafter"/>
</dbReference>